<dbReference type="EMBL" id="JBHSZI010000001">
    <property type="protein sequence ID" value="MFC7059455.1"/>
    <property type="molecule type" value="Genomic_DNA"/>
</dbReference>
<proteinExistence type="predicted"/>
<dbReference type="AlphaFoldDB" id="A0ABD5W277"/>
<feature type="transmembrane region" description="Helical" evidence="1">
    <location>
        <begin position="65"/>
        <end position="89"/>
    </location>
</feature>
<feature type="transmembrane region" description="Helical" evidence="1">
    <location>
        <begin position="153"/>
        <end position="173"/>
    </location>
</feature>
<dbReference type="Pfam" id="PF24363">
    <property type="entry name" value="DUF7519"/>
    <property type="match status" value="1"/>
</dbReference>
<dbReference type="InterPro" id="IPR055941">
    <property type="entry name" value="DUF7519"/>
</dbReference>
<reference evidence="2 3" key="1">
    <citation type="journal article" date="2019" name="Int. J. Syst. Evol. Microbiol.">
        <title>The Global Catalogue of Microorganisms (GCM) 10K type strain sequencing project: providing services to taxonomists for standard genome sequencing and annotation.</title>
        <authorList>
            <consortium name="The Broad Institute Genomics Platform"/>
            <consortium name="The Broad Institute Genome Sequencing Center for Infectious Disease"/>
            <person name="Wu L."/>
            <person name="Ma J."/>
        </authorList>
    </citation>
    <scope>NUCLEOTIDE SEQUENCE [LARGE SCALE GENOMIC DNA]</scope>
    <source>
        <strain evidence="2 3">JCM 30072</strain>
    </source>
</reference>
<keyword evidence="1" id="KW-0812">Transmembrane</keyword>
<keyword evidence="1" id="KW-0472">Membrane</keyword>
<gene>
    <name evidence="2" type="ORF">ACFQQG_16335</name>
</gene>
<name>A0ABD5W277_9EURY</name>
<sequence>MSADRTWAEFTYHPPTAATAAALGASFVAAVALASVRLSLALVSITGGLLLALGMYRGSHRIVTAGAGVMFGGLCLLVGTSGVVVPALVAAGGTVVAYDAGRYGVRLGEHVGEDGKATRAVVYHVGQTVGLTAVGGAVGASIYYVSPTEQPEFAIVVLLVAVVLLVSGLVLSGSEAWSE</sequence>
<keyword evidence="3" id="KW-1185">Reference proteome</keyword>
<dbReference type="RefSeq" id="WP_267162234.1">
    <property type="nucleotide sequence ID" value="NZ_CP112972.1"/>
</dbReference>
<comment type="caution">
    <text evidence="2">The sequence shown here is derived from an EMBL/GenBank/DDBJ whole genome shotgun (WGS) entry which is preliminary data.</text>
</comment>
<dbReference type="GeneID" id="76631621"/>
<evidence type="ECO:0000313" key="2">
    <source>
        <dbReference type="EMBL" id="MFC7059455.1"/>
    </source>
</evidence>
<feature type="transmembrane region" description="Helical" evidence="1">
    <location>
        <begin position="20"/>
        <end position="53"/>
    </location>
</feature>
<feature type="transmembrane region" description="Helical" evidence="1">
    <location>
        <begin position="121"/>
        <end position="146"/>
    </location>
</feature>
<accession>A0ABD5W277</accession>
<organism evidence="2 3">
    <name type="scientific">Halovenus salina</name>
    <dbReference type="NCBI Taxonomy" id="1510225"/>
    <lineage>
        <taxon>Archaea</taxon>
        <taxon>Methanobacteriati</taxon>
        <taxon>Methanobacteriota</taxon>
        <taxon>Stenosarchaea group</taxon>
        <taxon>Halobacteria</taxon>
        <taxon>Halobacteriales</taxon>
        <taxon>Haloarculaceae</taxon>
        <taxon>Halovenus</taxon>
    </lineage>
</organism>
<evidence type="ECO:0000313" key="3">
    <source>
        <dbReference type="Proteomes" id="UP001596445"/>
    </source>
</evidence>
<dbReference type="Proteomes" id="UP001596445">
    <property type="component" value="Unassembled WGS sequence"/>
</dbReference>
<evidence type="ECO:0008006" key="4">
    <source>
        <dbReference type="Google" id="ProtNLM"/>
    </source>
</evidence>
<evidence type="ECO:0000256" key="1">
    <source>
        <dbReference type="SAM" id="Phobius"/>
    </source>
</evidence>
<keyword evidence="1" id="KW-1133">Transmembrane helix</keyword>
<protein>
    <recommendedName>
        <fullName evidence="4">MFS transporter</fullName>
    </recommendedName>
</protein>